<comment type="caution">
    <text evidence="2">The sequence shown here is derived from an EMBL/GenBank/DDBJ whole genome shotgun (WGS) entry which is preliminary data.</text>
</comment>
<organism evidence="2 3">
    <name type="scientific">Miscanthus lutarioriparius</name>
    <dbReference type="NCBI Taxonomy" id="422564"/>
    <lineage>
        <taxon>Eukaryota</taxon>
        <taxon>Viridiplantae</taxon>
        <taxon>Streptophyta</taxon>
        <taxon>Embryophyta</taxon>
        <taxon>Tracheophyta</taxon>
        <taxon>Spermatophyta</taxon>
        <taxon>Magnoliopsida</taxon>
        <taxon>Liliopsida</taxon>
        <taxon>Poales</taxon>
        <taxon>Poaceae</taxon>
        <taxon>PACMAD clade</taxon>
        <taxon>Panicoideae</taxon>
        <taxon>Andropogonodae</taxon>
        <taxon>Andropogoneae</taxon>
        <taxon>Saccharinae</taxon>
        <taxon>Miscanthus</taxon>
    </lineage>
</organism>
<reference evidence="2" key="1">
    <citation type="submission" date="2020-10" db="EMBL/GenBank/DDBJ databases">
        <authorList>
            <person name="Han B."/>
            <person name="Lu T."/>
            <person name="Zhao Q."/>
            <person name="Huang X."/>
            <person name="Zhao Y."/>
        </authorList>
    </citation>
    <scope>NUCLEOTIDE SEQUENCE</scope>
</reference>
<evidence type="ECO:0000256" key="1">
    <source>
        <dbReference type="SAM" id="MobiDB-lite"/>
    </source>
</evidence>
<gene>
    <name evidence="2" type="ORF">NCGR_LOCUS26304</name>
</gene>
<accession>A0A811PHR9</accession>
<sequence>MPWLPTANNHDGGGVPGTVCHLSHSLKHGMCSGKHSSTAWPGNCTPLEAFFLGTERTNVNMARKVTQVTAAEMAPTRPQHNGASHRPSGADRQATWARVARGCGGMERVFSVEEIPNPYWAPPHPQSAATGAVAAPGGRWRTGGVGDGRRRQEWRRRSGLVVVAFDRNLQVYLELVRRRGLDANTLDRWYNRTTGFLINKRIFFRTAKDVDAELSEVDIPICQFDIPSEESNAQANWTLFCHTICVPAAGRFVKDEDEREAMWRAAARARLPEDVLPRQRSDFEQAAQILGKPDLAPMTYSYSSMSSLLGLLLLYRFVLRYSSSSVKSGEWGNICA</sequence>
<name>A0A811PHR9_9POAL</name>
<evidence type="ECO:0000313" key="2">
    <source>
        <dbReference type="EMBL" id="CAD6239328.1"/>
    </source>
</evidence>
<dbReference type="Proteomes" id="UP000604825">
    <property type="component" value="Unassembled WGS sequence"/>
</dbReference>
<feature type="region of interest" description="Disordered" evidence="1">
    <location>
        <begin position="72"/>
        <end position="92"/>
    </location>
</feature>
<dbReference type="AlphaFoldDB" id="A0A811PHR9"/>
<protein>
    <submittedName>
        <fullName evidence="2">Uncharacterized protein</fullName>
    </submittedName>
</protein>
<proteinExistence type="predicted"/>
<feature type="region of interest" description="Disordered" evidence="1">
    <location>
        <begin position="125"/>
        <end position="147"/>
    </location>
</feature>
<evidence type="ECO:0000313" key="3">
    <source>
        <dbReference type="Proteomes" id="UP000604825"/>
    </source>
</evidence>
<keyword evidence="3" id="KW-1185">Reference proteome</keyword>
<dbReference type="EMBL" id="CAJGYO010000006">
    <property type="protein sequence ID" value="CAD6239328.1"/>
    <property type="molecule type" value="Genomic_DNA"/>
</dbReference>